<dbReference type="Proteomes" id="UP000194219">
    <property type="component" value="Unassembled WGS sequence"/>
</dbReference>
<dbReference type="EMBL" id="WJNE01000003">
    <property type="protein sequence ID" value="MRG68524.1"/>
    <property type="molecule type" value="Genomic_DNA"/>
</dbReference>
<evidence type="ECO:0000313" key="39">
    <source>
        <dbReference type="Proteomes" id="UP000430985"/>
    </source>
</evidence>
<dbReference type="Proteomes" id="UP001286376">
    <property type="component" value="Unassembled WGS sequence"/>
</dbReference>
<evidence type="ECO:0000313" key="35">
    <source>
        <dbReference type="Proteomes" id="UP000245866"/>
    </source>
</evidence>
<evidence type="ECO:0000313" key="18">
    <source>
        <dbReference type="EMBL" id="PTV04406.1"/>
    </source>
</evidence>
<dbReference type="Proteomes" id="UP000245980">
    <property type="component" value="Unassembled WGS sequence"/>
</dbReference>
<dbReference type="Proteomes" id="UP000452188">
    <property type="component" value="Unassembled WGS sequence"/>
</dbReference>
<dbReference type="EMBL" id="WJMV01000017">
    <property type="protein sequence ID" value="MRG75260.1"/>
    <property type="molecule type" value="Genomic_DNA"/>
</dbReference>
<dbReference type="EMBL" id="PTLS01000027">
    <property type="protein sequence ID" value="RMX25580.1"/>
    <property type="molecule type" value="Genomic_DNA"/>
</dbReference>
<evidence type="ECO:0000313" key="44">
    <source>
        <dbReference type="Proteomes" id="UP000587270"/>
    </source>
</evidence>
<dbReference type="Gene3D" id="3.10.120.10">
    <property type="entry name" value="Cytochrome b5-like heme/steroid binding domain"/>
    <property type="match status" value="1"/>
</dbReference>
<evidence type="ECO:0000313" key="26">
    <source>
        <dbReference type="Proteomes" id="UP000095141"/>
    </source>
</evidence>
<dbReference type="EMBL" id="MIMU01000093">
    <property type="protein sequence ID" value="OTA84536.1"/>
    <property type="molecule type" value="Genomic_DNA"/>
</dbReference>
<reference evidence="34" key="14">
    <citation type="submission" date="2018-04" db="EMBL/GenBank/DDBJ databases">
        <title>Draft Genome Sequences of 10 Lactobacillus Species from 22 Commercial Probiotic Products.</title>
        <authorList>
            <person name="Gangiredla J."/>
            <person name="Barnaba T.J."/>
            <person name="Mammel M.K."/>
            <person name="Lacher D.W."/>
            <person name="Elkins C.A."/>
            <person name="Lampel K.A."/>
            <person name="Whitehouse C.A."/>
            <person name="Tartera C."/>
        </authorList>
    </citation>
    <scope>NUCLEOTIDE SEQUENCE [LARGE SCALE GENOMIC DNA]</scope>
    <source>
        <strain evidence="34">DS12_10</strain>
    </source>
</reference>
<evidence type="ECO:0000313" key="7">
    <source>
        <dbReference type="EMBL" id="MRG82891.1"/>
    </source>
</evidence>
<dbReference type="Proteomes" id="UP000027731">
    <property type="component" value="Unassembled WGS sequence"/>
</dbReference>
<dbReference type="Proteomes" id="UP000297521">
    <property type="component" value="Unassembled WGS sequence"/>
</dbReference>
<organism evidence="3 25">
    <name type="scientific">Limosilactobacillus reuteri</name>
    <name type="common">Lactobacillus reuteri</name>
    <dbReference type="NCBI Taxonomy" id="1598"/>
    <lineage>
        <taxon>Bacteria</taxon>
        <taxon>Bacillati</taxon>
        <taxon>Bacillota</taxon>
        <taxon>Bacilli</taxon>
        <taxon>Lactobacillales</taxon>
        <taxon>Lactobacillaceae</taxon>
        <taxon>Limosilactobacillus</taxon>
    </lineage>
</organism>
<evidence type="ECO:0000313" key="36">
    <source>
        <dbReference type="Proteomes" id="UP000245980"/>
    </source>
</evidence>
<evidence type="ECO:0000313" key="9">
    <source>
        <dbReference type="EMBL" id="MRH79667.1"/>
    </source>
</evidence>
<dbReference type="EMBL" id="CP041676">
    <property type="protein sequence ID" value="QDR73431.1"/>
    <property type="molecule type" value="Genomic_DNA"/>
</dbReference>
<dbReference type="EMBL" id="WJMZ01000001">
    <property type="protein sequence ID" value="MRG82891.1"/>
    <property type="molecule type" value="Genomic_DNA"/>
</dbReference>
<dbReference type="Proteomes" id="UP000470878">
    <property type="component" value="Unassembled WGS sequence"/>
</dbReference>
<dbReference type="Proteomes" id="UP000460207">
    <property type="component" value="Unassembled WGS sequence"/>
</dbReference>
<evidence type="ECO:0000313" key="43">
    <source>
        <dbReference type="Proteomes" id="UP000470878"/>
    </source>
</evidence>
<reference evidence="3 25" key="1">
    <citation type="submission" date="2014-06" db="EMBL/GenBank/DDBJ databases">
        <title>Genetic determinant of reutericyclin biosynthesis of Lactobacillus reuteri.</title>
        <authorList>
            <person name="Lin X."/>
            <person name="Duar R."/>
            <person name="Walter J."/>
            <person name="Gaenzle M."/>
        </authorList>
    </citation>
    <scope>NUCLEOTIDE SEQUENCE [LARGE SCALE GENOMIC DNA]</scope>
    <source>
        <strain evidence="3 25">LTH2584</strain>
    </source>
</reference>
<dbReference type="EMBL" id="QGHS01000041">
    <property type="protein sequence ID" value="PWT47475.1"/>
    <property type="molecule type" value="Genomic_DNA"/>
</dbReference>
<dbReference type="Proteomes" id="UP000316394">
    <property type="component" value="Chromosome"/>
</dbReference>
<evidence type="ECO:0000313" key="29">
    <source>
        <dbReference type="Proteomes" id="UP000194286"/>
    </source>
</evidence>
<dbReference type="InterPro" id="IPR036400">
    <property type="entry name" value="Cyt_B5-like_heme/steroid_sf"/>
</dbReference>
<protein>
    <submittedName>
        <fullName evidence="3">Cytochrome B5</fullName>
    </submittedName>
</protein>
<evidence type="ECO:0000313" key="31">
    <source>
        <dbReference type="Proteomes" id="UP000216122"/>
    </source>
</evidence>
<reference evidence="12 27" key="7">
    <citation type="submission" date="2017-03" db="EMBL/GenBank/DDBJ databases">
        <title>Antibiotic resistance of probiotic microorganisms.</title>
        <authorList>
            <person name="Sanudo A.I."/>
            <person name="Olivares M."/>
            <person name="Banuelos O."/>
        </authorList>
    </citation>
    <scope>NUCLEOTIDE SEQUENCE [LARGE SCALE GENOMIC DNA]</scope>
    <source>
        <strain evidence="12 27">CECT8605</strain>
    </source>
</reference>
<dbReference type="Proteomes" id="UP000235484">
    <property type="component" value="Unassembled WGS sequence"/>
</dbReference>
<reference evidence="10 44" key="21">
    <citation type="submission" date="2020-04" db="EMBL/GenBank/DDBJ databases">
        <authorList>
            <person name="Hitch T.C.A."/>
            <person name="Wylensek D."/>
            <person name="Clavel T."/>
        </authorList>
    </citation>
    <scope>NUCLEOTIDE SEQUENCE [LARGE SCALE GENOMIC DNA]</scope>
    <source>
        <strain evidence="10 44">WCA-386-APC-4I</strain>
    </source>
</reference>
<dbReference type="EMBL" id="JOSX01000019">
    <property type="protein sequence ID" value="KEK14992.1"/>
    <property type="molecule type" value="Genomic_DNA"/>
</dbReference>
<evidence type="ECO:0000313" key="8">
    <source>
        <dbReference type="EMBL" id="MRG89418.1"/>
    </source>
</evidence>
<reference evidence="23 37" key="13">
    <citation type="journal article" date="2018" name="J Appl Environ Microbiol">
        <title>The gut symbionts Lactobacillus reuteri R2lc and 2010 encode a polyketide synthase cluster that activates the mammalian aryl-hydrocarbon receptor.</title>
        <authorList>
            <person name="Ozcam M."/>
            <person name="Roos S."/>
            <person name="Van Pijkeren J.P."/>
        </authorList>
    </citation>
    <scope>NUCLEOTIDE SEQUENCE [LARGE SCALE GENOMIC DNA]</scope>
    <source>
        <strain evidence="23 37">R2lc</strain>
    </source>
</reference>
<evidence type="ECO:0000313" key="41">
    <source>
        <dbReference type="Proteomes" id="UP000452188"/>
    </source>
</evidence>
<dbReference type="EMBL" id="WJND01000006">
    <property type="protein sequence ID" value="MRG89418.1"/>
    <property type="molecule type" value="Genomic_DNA"/>
</dbReference>
<reference evidence="15" key="9">
    <citation type="submission" date="2017-05" db="EMBL/GenBank/DDBJ databases">
        <authorList>
            <person name="Song R."/>
            <person name="Chenine A.L."/>
            <person name="Ruprecht R.M."/>
        </authorList>
    </citation>
    <scope>NUCLEOTIDE SEQUENCE [LARGE SCALE GENOMIC DNA]</scope>
    <source>
        <strain evidence="17">103v</strain>
        <strain evidence="15">114h</strain>
    </source>
</reference>
<dbReference type="PATRIC" id="fig|1598.90.peg.1242"/>
<name>A0A073JLS5_LIMRT</name>
<evidence type="ECO:0000313" key="34">
    <source>
        <dbReference type="Proteomes" id="UP000244083"/>
    </source>
</evidence>
<evidence type="ECO:0000313" key="38">
    <source>
        <dbReference type="Proteomes" id="UP000316394"/>
    </source>
</evidence>
<feature type="domain" description="Cytochrome b5 heme-binding" evidence="1">
    <location>
        <begin position="6"/>
        <end position="71"/>
    </location>
</feature>
<dbReference type="Proteomes" id="UP000587270">
    <property type="component" value="Unassembled WGS sequence"/>
</dbReference>
<dbReference type="Proteomes" id="UP000245735">
    <property type="component" value="Unassembled WGS sequence"/>
</dbReference>
<reference evidence="35 36" key="11">
    <citation type="journal article" date="2018" name="Front. Microbiol.">
        <title>Comparative Genomics of the Herbivore Gut Symbiont Lactobacillus reuteri Reveals Genetic Diversity and Lifestyle Adaptation.</title>
        <authorList>
            <person name="Zhao J."/>
        </authorList>
    </citation>
    <scope>NUCLEOTIDE SEQUENCE [LARGE SCALE GENOMIC DNA]</scope>
    <source>
        <strain evidence="20 36">LR10</strain>
        <strain evidence="21 35">LR12</strain>
        <strain evidence="19">LR9</strain>
    </source>
</reference>
<evidence type="ECO:0000313" key="42">
    <source>
        <dbReference type="Proteomes" id="UP000460207"/>
    </source>
</evidence>
<reference evidence="11 26" key="4">
    <citation type="submission" date="2016-08" db="EMBL/GenBank/DDBJ databases">
        <title>Probiotic bacterium isolated from chicken gut.</title>
        <authorList>
            <person name="Levy J.L."/>
            <person name="Hassan H.M."/>
            <person name="Mendoza M.A."/>
        </authorList>
    </citation>
    <scope>NUCLEOTIDE SEQUENCE [LARGE SCALE GENOMIC DNA]</scope>
    <source>
        <strain evidence="11 26">P43</strain>
    </source>
</reference>
<dbReference type="EMBL" id="JAOTNP010000040">
    <property type="protein sequence ID" value="MDV8947153.1"/>
    <property type="molecule type" value="Genomic_DNA"/>
</dbReference>
<dbReference type="Proteomes" id="UP000194286">
    <property type="component" value="Unassembled WGS sequence"/>
</dbReference>
<evidence type="ECO:0000313" key="4">
    <source>
        <dbReference type="EMBL" id="MDV8947153.1"/>
    </source>
</evidence>
<evidence type="ECO:0000313" key="23">
    <source>
        <dbReference type="EMBL" id="RMX25580.1"/>
    </source>
</evidence>
<reference evidence="33" key="2">
    <citation type="submission" date="2015-10" db="EMBL/GenBank/DDBJ databases">
        <authorList>
            <person name="Crossman L.C."/>
        </authorList>
    </citation>
    <scope>NUCLEOTIDE SEQUENCE [LARGE SCALE GENOMIC DNA]</scope>
    <source>
        <strain evidence="33">20-2</strain>
    </source>
</reference>
<dbReference type="SMART" id="SM01117">
    <property type="entry name" value="Cyt-b5"/>
    <property type="match status" value="1"/>
</dbReference>
<sequence>MAEKKFTRDELAKYNGDGEKPHYMAIDGLVYDITDAPKKGISIKELMEVVFGRSKEKDEILKKLTVVGKLAD</sequence>
<dbReference type="EMBL" id="WJMX01000003">
    <property type="protein sequence ID" value="MRH79667.1"/>
    <property type="molecule type" value="Genomic_DNA"/>
</dbReference>
<gene>
    <name evidence="12" type="ORF">B5D07_09595</name>
    <name evidence="11" type="ORF">BFD03_05705</name>
    <name evidence="13" type="ORF">BHL82_06640</name>
    <name evidence="14" type="ORF">BHL83_11030</name>
    <name evidence="23" type="ORF">C5O77_05180</name>
    <name evidence="15" type="ORF">CBF96_04220</name>
    <name evidence="16" type="ORF">CBG15_00880</name>
    <name evidence="17" type="ORF">CBG21_00220</name>
    <name evidence="18" type="ORF">DB325_03450</name>
    <name evidence="20" type="ORF">DKZ22_07825</name>
    <name evidence="21" type="ORF">DKZ23_04500</name>
    <name evidence="19" type="ORF">DKZ35_11845</name>
    <name evidence="24" type="ORF">E5F87_08215</name>
    <name evidence="22" type="ORF">FOD75_10305</name>
    <name evidence="8" type="ORF">GIX76_05400</name>
    <name evidence="9" type="ORF">GIX77_02555</name>
    <name evidence="6" type="ORF">GIX79_05730</name>
    <name evidence="7" type="ORF">GIX80_00510</name>
    <name evidence="5" type="ORF">GIX83_01330</name>
    <name evidence="10" type="ORF">HF865_05900</name>
    <name evidence="3" type="ORF">LR3_04985</name>
    <name evidence="2" type="ORF">LRLP16767_LR202_01948</name>
    <name evidence="4" type="ORF">NX099_07070</name>
</gene>
<evidence type="ECO:0000313" key="28">
    <source>
        <dbReference type="Proteomes" id="UP000194219"/>
    </source>
</evidence>
<dbReference type="GeneID" id="77190238"/>
<evidence type="ECO:0000313" key="12">
    <source>
        <dbReference type="EMBL" id="OPG87691.1"/>
    </source>
</evidence>
<evidence type="ECO:0000313" key="24">
    <source>
        <dbReference type="EMBL" id="TGB10240.1"/>
    </source>
</evidence>
<dbReference type="AlphaFoldDB" id="A0A073JLS5"/>
<evidence type="ECO:0000313" key="17">
    <source>
        <dbReference type="EMBL" id="OYT05402.1"/>
    </source>
</evidence>
<evidence type="ECO:0000313" key="11">
    <source>
        <dbReference type="EMBL" id="OCX47562.1"/>
    </source>
</evidence>
<reference evidence="13 29" key="5">
    <citation type="submission" date="2016-09" db="EMBL/GenBank/DDBJ databases">
        <title>Lactobacillus reuteri KLR3005, genome sequencing and assembly.</title>
        <authorList>
            <person name="Lee J.-Y."/>
            <person name="Kim E.B."/>
            <person name="Choi Y.-J."/>
        </authorList>
    </citation>
    <scope>NUCLEOTIDE SEQUENCE [LARGE SCALE GENOMIC DNA]</scope>
    <source>
        <strain evidence="13 29">KLR3005</strain>
    </source>
</reference>
<dbReference type="Proteomes" id="UP000215747">
    <property type="component" value="Unassembled WGS sequence"/>
</dbReference>
<dbReference type="EMBL" id="NGPL01000023">
    <property type="protein sequence ID" value="OYS69710.1"/>
    <property type="molecule type" value="Genomic_DNA"/>
</dbReference>
<evidence type="ECO:0000313" key="3">
    <source>
        <dbReference type="EMBL" id="KEK14992.1"/>
    </source>
</evidence>
<evidence type="ECO:0000313" key="13">
    <source>
        <dbReference type="EMBL" id="OTA84536.1"/>
    </source>
</evidence>
<dbReference type="EMBL" id="QAZN01000004">
    <property type="protein sequence ID" value="PTV04406.1"/>
    <property type="molecule type" value="Genomic_DNA"/>
</dbReference>
<dbReference type="Proteomes" id="UP000441557">
    <property type="component" value="Unassembled WGS sequence"/>
</dbReference>
<evidence type="ECO:0000313" key="10">
    <source>
        <dbReference type="EMBL" id="NME22230.1"/>
    </source>
</evidence>
<evidence type="ECO:0000313" key="20">
    <source>
        <dbReference type="EMBL" id="PWT40800.1"/>
    </source>
</evidence>
<reference evidence="4 45" key="22">
    <citation type="journal article" date="2022" name="Front. Cell. Infect. Microbiol.">
        <title>The probiotic and immunomodulation effects of Limosilactobacillus reuteri RGW1 isolated from calf feces.</title>
        <authorList>
            <person name="Huang K."/>
            <person name="Shi W."/>
            <person name="Yang B."/>
            <person name="Wang J."/>
        </authorList>
    </citation>
    <scope>NUCLEOTIDE SEQUENCE [LARGE SCALE GENOMIC DNA]</scope>
    <source>
        <strain evidence="4 45">RGW1</strain>
    </source>
</reference>
<evidence type="ECO:0000313" key="6">
    <source>
        <dbReference type="EMBL" id="MRG75260.1"/>
    </source>
</evidence>
<evidence type="ECO:0000313" key="37">
    <source>
        <dbReference type="Proteomes" id="UP000276940"/>
    </source>
</evidence>
<reference evidence="14 28" key="6">
    <citation type="submission" date="2016-09" db="EMBL/GenBank/DDBJ databases">
        <title>Lactobacillus reuteri KLR3006, genome sequencing and assembly.</title>
        <authorList>
            <person name="Lee J.-Y."/>
            <person name="Kim E.B."/>
            <person name="Choi Y.-J."/>
        </authorList>
    </citation>
    <scope>NUCLEOTIDE SEQUENCE [LARGE SCALE GENOMIC DNA]</scope>
    <source>
        <strain evidence="14 28">KLR3006</strain>
    </source>
</reference>
<evidence type="ECO:0000313" key="32">
    <source>
        <dbReference type="Proteomes" id="UP000216681"/>
    </source>
</evidence>
<dbReference type="EMBL" id="JABAFN010000018">
    <property type="protein sequence ID" value="NME22230.1"/>
    <property type="molecule type" value="Genomic_DNA"/>
</dbReference>
<evidence type="ECO:0000313" key="45">
    <source>
        <dbReference type="Proteomes" id="UP001286376"/>
    </source>
</evidence>
<dbReference type="OrthoDB" id="2317133at2"/>
<evidence type="ECO:0000313" key="40">
    <source>
        <dbReference type="Proteomes" id="UP000441557"/>
    </source>
</evidence>
<dbReference type="EMBL" id="NGPX01000005">
    <property type="protein sequence ID" value="OYS95826.1"/>
    <property type="molecule type" value="Genomic_DNA"/>
</dbReference>
<reference evidence="4" key="23">
    <citation type="submission" date="2022-08" db="EMBL/GenBank/DDBJ databases">
        <authorList>
            <person name="Huang K."/>
        </authorList>
    </citation>
    <scope>NUCLEOTIDE SEQUENCE</scope>
    <source>
        <strain evidence="4">RGW1</strain>
    </source>
</reference>
<reference evidence="22 38" key="19">
    <citation type="submission" date="2019-07" db="EMBL/GenBank/DDBJ databases">
        <title>Gastrointestinal microbiota of Peromyscus leucopus, the white-footed mouse.</title>
        <authorList>
            <person name="Milovic A."/>
            <person name="Bassam K."/>
            <person name="Barbour A.G."/>
        </authorList>
    </citation>
    <scope>NUCLEOTIDE SEQUENCE [LARGE SCALE GENOMIC DNA]</scope>
    <source>
        <strain evidence="22 38">LL7</strain>
    </source>
</reference>
<dbReference type="SUPFAM" id="SSF55856">
    <property type="entry name" value="Cytochrome b5-like heme/steroid binding domain"/>
    <property type="match status" value="1"/>
</dbReference>
<dbReference type="Proteomes" id="UP000216681">
    <property type="component" value="Unassembled WGS sequence"/>
</dbReference>
<reference evidence="39 40" key="20">
    <citation type="submission" date="2019-11" db="EMBL/GenBank/DDBJ databases">
        <title>Draft genome sequence of 12 host-associated Lactobacillus reuteri rodent strains.</title>
        <authorList>
            <person name="Zhang S."/>
            <person name="Ozcam M."/>
            <person name="Van Pijkeren J.P."/>
        </authorList>
    </citation>
    <scope>NUCLEOTIDE SEQUENCE [LARGE SCALE GENOMIC DNA]</scope>
    <source>
        <strain evidence="6 41">6799jm-1</strain>
        <strain evidence="9 43">CR</strain>
        <strain evidence="7 40">L1604-1</strain>
        <strain evidence="8 42">N4I</strain>
        <strain evidence="5 39">Rat19</strain>
    </source>
</reference>
<reference evidence="30 31" key="8">
    <citation type="submission" date="2017-05" db="EMBL/GenBank/DDBJ databases">
        <authorList>
            <person name="Lin X.B."/>
            <person name="Stothard P."/>
            <person name="Tasseva G."/>
            <person name="Walter J."/>
        </authorList>
    </citation>
    <scope>NUCLEOTIDE SEQUENCE [LARGE SCALE GENOMIC DNA]</scope>
    <source>
        <strain evidence="31">103v</strain>
        <strain evidence="16 32">105n</strain>
        <strain evidence="30">114h</strain>
    </source>
</reference>
<evidence type="ECO:0000313" key="14">
    <source>
        <dbReference type="EMBL" id="OTA91752.1"/>
    </source>
</evidence>
<evidence type="ECO:0000313" key="15">
    <source>
        <dbReference type="EMBL" id="OYS69710.1"/>
    </source>
</evidence>
<reference evidence="18" key="12">
    <citation type="journal article" date="2018" name="Genome Announc.">
        <title>Fifty-Six Draft Genome Sequences of 10 Lactobacillus Species from 22 Commercial Dietary Supplements.</title>
        <authorList>
            <person name="Gangiredla J."/>
            <person name="Barnaba T.J."/>
            <person name="Mammel M.K."/>
            <person name="Lacher D.W."/>
            <person name="Elkins C.A."/>
            <person name="Lampel K.A."/>
            <person name="Whitehouse C.A."/>
            <person name="Tartera C."/>
        </authorList>
    </citation>
    <scope>NUCLEOTIDE SEQUENCE</scope>
    <source>
        <strain evidence="18">DS12_10</strain>
    </source>
</reference>
<dbReference type="EMBL" id="MWVS01000113">
    <property type="protein sequence ID" value="OPG87691.1"/>
    <property type="molecule type" value="Genomic_DNA"/>
</dbReference>
<dbReference type="EMBL" id="QGHV01000168">
    <property type="protein sequence ID" value="PWT36016.1"/>
    <property type="molecule type" value="Genomic_DNA"/>
</dbReference>
<dbReference type="Proteomes" id="UP000430985">
    <property type="component" value="Unassembled WGS sequence"/>
</dbReference>
<evidence type="ECO:0000313" key="2">
    <source>
        <dbReference type="EMBL" id="CUR42197.1"/>
    </source>
</evidence>
<evidence type="ECO:0000313" key="33">
    <source>
        <dbReference type="Proteomes" id="UP000235484"/>
    </source>
</evidence>
<dbReference type="Proteomes" id="UP000095141">
    <property type="component" value="Unassembled WGS sequence"/>
</dbReference>
<dbReference type="Proteomes" id="UP000276940">
    <property type="component" value="Unassembled WGS sequence"/>
</dbReference>
<evidence type="ECO:0000313" key="5">
    <source>
        <dbReference type="EMBL" id="MRG68524.1"/>
    </source>
</evidence>
<evidence type="ECO:0000313" key="19">
    <source>
        <dbReference type="EMBL" id="PWT36016.1"/>
    </source>
</evidence>
<dbReference type="InterPro" id="IPR001199">
    <property type="entry name" value="Cyt_B5-like_heme/steroid-bd"/>
</dbReference>
<dbReference type="EMBL" id="MIMV01000050">
    <property type="protein sequence ID" value="OTA91752.1"/>
    <property type="molecule type" value="Genomic_DNA"/>
</dbReference>
<dbReference type="EMBL" id="NGQC01000010">
    <property type="protein sequence ID" value="OYT05402.1"/>
    <property type="molecule type" value="Genomic_DNA"/>
</dbReference>
<dbReference type="Proteomes" id="UP000245866">
    <property type="component" value="Unassembled WGS sequence"/>
</dbReference>
<dbReference type="Proteomes" id="UP000189795">
    <property type="component" value="Unassembled WGS sequence"/>
</dbReference>
<evidence type="ECO:0000313" key="22">
    <source>
        <dbReference type="EMBL" id="QDR73431.1"/>
    </source>
</evidence>
<reference evidence="2" key="3">
    <citation type="submission" date="2015-10" db="EMBL/GenBank/DDBJ databases">
        <authorList>
            <person name="Gilbert D.G."/>
        </authorList>
    </citation>
    <scope>NUCLEOTIDE SEQUENCE [LARGE SCALE GENOMIC DNA]</scope>
    <source>
        <strain evidence="2">20-2</strain>
    </source>
</reference>
<accession>A0A073JLS5</accession>
<evidence type="ECO:0000313" key="25">
    <source>
        <dbReference type="Proteomes" id="UP000027731"/>
    </source>
</evidence>
<dbReference type="RefSeq" id="WP_003665104.1">
    <property type="nucleotide sequence ID" value="NZ_CABFNG010000036.1"/>
</dbReference>
<dbReference type="EMBL" id="QGHT01000035">
    <property type="protein sequence ID" value="PWT40800.1"/>
    <property type="molecule type" value="Genomic_DNA"/>
</dbReference>
<reference evidence="19" key="16">
    <citation type="submission" date="2018-05" db="EMBL/GenBank/DDBJ databases">
        <authorList>
            <person name="Peng X.Y."/>
            <person name="Xu Y.F."/>
            <person name="Luo D."/>
            <person name="Yu J."/>
            <person name="Gu J.Y."/>
        </authorList>
    </citation>
    <scope>NUCLEOTIDE SEQUENCE</scope>
    <source>
        <strain evidence="20">LR10</strain>
        <strain evidence="19">LR9</strain>
    </source>
</reference>
<evidence type="ECO:0000313" key="21">
    <source>
        <dbReference type="EMBL" id="PWT47475.1"/>
    </source>
</evidence>
<reference evidence="24" key="18">
    <citation type="submission" date="2019-04" db="EMBL/GenBank/DDBJ databases">
        <authorList>
            <person name="Bisanz J.E."/>
            <person name="Chagwedera N.D."/>
            <person name="Chawla A."/>
            <person name="Turnbaugh P.J."/>
        </authorList>
    </citation>
    <scope>NUCLEOTIDE SEQUENCE</scope>
    <source>
        <strain evidence="24">I8-5</strain>
    </source>
</reference>
<dbReference type="Proteomes" id="UP000244083">
    <property type="component" value="Unassembled WGS sequence"/>
</dbReference>
<proteinExistence type="predicted"/>
<evidence type="ECO:0000259" key="1">
    <source>
        <dbReference type="SMART" id="SM01117"/>
    </source>
</evidence>
<dbReference type="EMBL" id="MCNS01000009">
    <property type="protein sequence ID" value="OCX47562.1"/>
    <property type="molecule type" value="Genomic_DNA"/>
</dbReference>
<evidence type="ECO:0000313" key="16">
    <source>
        <dbReference type="EMBL" id="OYS95826.1"/>
    </source>
</evidence>
<reference evidence="24" key="17">
    <citation type="journal article" date="2019" name="Cell Metab.">
        <title>Nutrient sensing in CD11c cells alters the gut microbiome to regulate food intake and body mass.</title>
        <authorList>
            <person name="Chagwedera N.D."/>
            <person name="Ang Q.Y."/>
            <person name="Bisanz J.E."/>
            <person name="Leong Y.A."/>
            <person name="Ganeshan K."/>
            <person name="Cai J."/>
            <person name="Patterson A.D."/>
            <person name="Turnbaugh P.J."/>
            <person name="Chawla A."/>
        </authorList>
    </citation>
    <scope>NUCLEOTIDE SEQUENCE</scope>
    <source>
        <strain evidence="24">I8-5</strain>
    </source>
</reference>
<dbReference type="EMBL" id="LN887671">
    <property type="protein sequence ID" value="CUR42197.1"/>
    <property type="molecule type" value="Genomic_DNA"/>
</dbReference>
<dbReference type="Proteomes" id="UP000216122">
    <property type="component" value="Unassembled WGS sequence"/>
</dbReference>
<reference evidence="21" key="15">
    <citation type="submission" date="2018-05" db="EMBL/GenBank/DDBJ databases">
        <authorList>
            <person name="Lanie J.A."/>
            <person name="Ng W.-L."/>
            <person name="Kazmierczak K.M."/>
            <person name="Andrzejewski T.M."/>
            <person name="Davidsen T.M."/>
            <person name="Wayne K.J."/>
            <person name="Tettelin H."/>
            <person name="Glass J.I."/>
            <person name="Rusch D."/>
            <person name="Podicherti R."/>
            <person name="Tsui H.-C.T."/>
            <person name="Winkler M.E."/>
        </authorList>
    </citation>
    <scope>NUCLEOTIDE SEQUENCE</scope>
    <source>
        <strain evidence="21">LR12</strain>
    </source>
</reference>
<reference evidence="30 31" key="10">
    <citation type="submission" date="2017-09" db="EMBL/GenBank/DDBJ databases">
        <title>Tripartite evolution among Lactobacillus johnsonii, Lactobacillus taiwanensis, Lactobacillus reuteri and their rodent host.</title>
        <authorList>
            <person name="Wang T."/>
            <person name="Knowles S."/>
            <person name="Cheng C."/>
        </authorList>
    </citation>
    <scope>NUCLEOTIDE SEQUENCE [LARGE SCALE GENOMIC DNA]</scope>
    <source>
        <strain evidence="17 31">103v</strain>
        <strain evidence="16 32">105n</strain>
        <strain evidence="15 30">114h</strain>
    </source>
</reference>
<evidence type="ECO:0000313" key="30">
    <source>
        <dbReference type="Proteomes" id="UP000215747"/>
    </source>
</evidence>
<dbReference type="EMBL" id="SRKR01000015">
    <property type="protein sequence ID" value="TGB10240.1"/>
    <property type="molecule type" value="Genomic_DNA"/>
</dbReference>
<evidence type="ECO:0000313" key="27">
    <source>
        <dbReference type="Proteomes" id="UP000189795"/>
    </source>
</evidence>